<dbReference type="Gene3D" id="3.60.10.10">
    <property type="entry name" value="Endonuclease/exonuclease/phosphatase"/>
    <property type="match status" value="2"/>
</dbReference>
<dbReference type="InterPro" id="IPR012337">
    <property type="entry name" value="RNaseH-like_sf"/>
</dbReference>
<dbReference type="EMBL" id="CP092865">
    <property type="protein sequence ID" value="UYV65388.1"/>
    <property type="molecule type" value="Genomic_DNA"/>
</dbReference>
<dbReference type="InterPro" id="IPR000477">
    <property type="entry name" value="RT_dom"/>
</dbReference>
<keyword evidence="4" id="KW-1185">Reference proteome</keyword>
<dbReference type="InterPro" id="IPR002156">
    <property type="entry name" value="RNaseH_domain"/>
</dbReference>
<dbReference type="PROSITE" id="PS50878">
    <property type="entry name" value="RT_POL"/>
    <property type="match status" value="2"/>
</dbReference>
<dbReference type="Proteomes" id="UP001235939">
    <property type="component" value="Chromosome 03"/>
</dbReference>
<gene>
    <name evidence="3" type="ORF">LAZ67_3004174</name>
</gene>
<dbReference type="CDD" id="cd01650">
    <property type="entry name" value="RT_nLTR_like"/>
    <property type="match status" value="2"/>
</dbReference>
<organism evidence="3 4">
    <name type="scientific">Cordylochernes scorpioides</name>
    <dbReference type="NCBI Taxonomy" id="51811"/>
    <lineage>
        <taxon>Eukaryota</taxon>
        <taxon>Metazoa</taxon>
        <taxon>Ecdysozoa</taxon>
        <taxon>Arthropoda</taxon>
        <taxon>Chelicerata</taxon>
        <taxon>Arachnida</taxon>
        <taxon>Pseudoscorpiones</taxon>
        <taxon>Cheliferoidea</taxon>
        <taxon>Chernetidae</taxon>
        <taxon>Cordylochernes</taxon>
    </lineage>
</organism>
<dbReference type="Pfam" id="PF00075">
    <property type="entry name" value="RNase_H"/>
    <property type="match status" value="1"/>
</dbReference>
<dbReference type="PROSITE" id="PS50879">
    <property type="entry name" value="RNASE_H_1"/>
    <property type="match status" value="1"/>
</dbReference>
<proteinExistence type="predicted"/>
<dbReference type="SUPFAM" id="SSF56219">
    <property type="entry name" value="DNase I-like"/>
    <property type="match status" value="2"/>
</dbReference>
<dbReference type="PANTHER" id="PTHR19446">
    <property type="entry name" value="REVERSE TRANSCRIPTASES"/>
    <property type="match status" value="1"/>
</dbReference>
<dbReference type="Pfam" id="PF14529">
    <property type="entry name" value="Exo_endo_phos_2"/>
    <property type="match status" value="2"/>
</dbReference>
<dbReference type="InterPro" id="IPR036691">
    <property type="entry name" value="Endo/exonu/phosph_ase_sf"/>
</dbReference>
<evidence type="ECO:0000259" key="2">
    <source>
        <dbReference type="PROSITE" id="PS50879"/>
    </source>
</evidence>
<feature type="non-terminal residue" evidence="3">
    <location>
        <position position="1"/>
    </location>
</feature>
<evidence type="ECO:0000313" key="4">
    <source>
        <dbReference type="Proteomes" id="UP001235939"/>
    </source>
</evidence>
<feature type="domain" description="Reverse transcriptase" evidence="1">
    <location>
        <begin position="2280"/>
        <end position="2560"/>
    </location>
</feature>
<dbReference type="SUPFAM" id="SSF53098">
    <property type="entry name" value="Ribonuclease H-like"/>
    <property type="match status" value="1"/>
</dbReference>
<dbReference type="InterPro" id="IPR005135">
    <property type="entry name" value="Endo/exonuclease/phosphatase"/>
</dbReference>
<evidence type="ECO:0008006" key="5">
    <source>
        <dbReference type="Google" id="ProtNLM"/>
    </source>
</evidence>
<dbReference type="Gene3D" id="3.30.420.10">
    <property type="entry name" value="Ribonuclease H-like superfamily/Ribonuclease H"/>
    <property type="match status" value="1"/>
</dbReference>
<feature type="domain" description="RNase H type-1" evidence="2">
    <location>
        <begin position="1195"/>
        <end position="1327"/>
    </location>
</feature>
<accession>A0ABY6K9E4</accession>
<name>A0ABY6K9E4_9ARAC</name>
<sequence>MQNFEDIVALKPKMLEDANIKRLFKSTVTNAKALLESMPQDIGQLVIHERIDRTSKNMQTIENNVKTTFSEVKQLGEKCDRFEKTLNEGFGSQNAEVANLIQESVQGGIDETVVPLLKETERKCKSKIEKVFSSKVLEIDSLIESKNETIMSRLESLAMEVSNIKGVMSSCSAEILENCSKIVSLPDQSGIKESIKELEEKTISNLAKELKELKHNNPTTSSRTIQHNERPHRNVMKGRVTVDAKHPDHTDLQAIIKKRVPLVELGISRAKLSTLKNKGLNIFSQNLGRSYISMDNLLHHAALGDADLILIQEPPPNDDRYKMTWQRISSHDNKSLIFINPMVRSFCVHTSTHTSTIQILKEGRSTFITNCYVPPVDPTQEDSAFSTLLDDLEAACNKVGLDNHIIMGDFNAHNSLFGGNHNDLRGEKLLDFVYTKQLEIISDISRPTFDNTRHLSHIDHTFSSFNISQSLSWTAEPFLSTSDHVSILLKLTTPDSQETPPLDRPRFNVNYAKRQRFVNLLNRQINNLPVINPQNCNTGNLDEYIDLLTNIIGSSCKKINKQTLNPPRYKERHNPWWNENLQTLKNKAMALKRLYKATDNDATLRLNRVQRFRVALAIYKKAIRRAKNSFYKKHFETITTSNPFTGPYKIISGKKLRPTTFHSFRKTNGELTKTADETFAYFISQKYLDTTSDTDTTPFELQDSGQQHYYPLISMVEISSAIRTMGHKKAPGPDGIMRNPILFLNDEHPVILNNLYNACLFLGYFPQAWKIGHIIFLQKKDKDPRDITSLRPITLLNLFGKILDKIIVNRITYHLQVTNRLNDSQFGFRWGKSCEEALRKVKDILHKSRLVNNHSIVISMDIEGAFDNASWDIIRESLKEKEVPPYLRTMIHSYLCSRKVSSDASPQSLIDPLQITRGCPQGSNSGPLFWILYMDPIFSILKDENVHTIAYADDLLLICTSTSRVKVENITNRALETLHTWITSRKLNIAPKKSAALYVAPAGRNKGAGKGGVRNPAIRMDGNHILFKNTLKFLGVTFNRHLTWVDHAKSIRDKVLSKGMELRRLTRENRGLAPLVTKRLYKAGFERIICYAASVWWRQENNSLTHKILSSAQRPFALAICRGYNTLSTDAALVLSGLVPINNILTLESKRAELIRPGSDMDTDPTPEQVDSPPLQWYCHPAEVHLITYDKSIPDSSSLTIYTDGSKSDDGVGAGWCLYSRNIPLLKKSYILREENSVFQAECLAIYKALEWFLEQPHQSITLASDSLSSLESLASPYTKSWSVMRNKILVNNIINSGKTVSFHWVKAHVGLEGNEMADSLARLAFKYPAPYVPIPTPKSWFKYSARKKAISDWQTSWDASLKEDIVALKPKMLEDANTKRLFKSTVTNAKALLESMPQDIGQLVIHERIDRTSKNMQTIENNVKTTFSEVKQLGEKCDRFEKTLNEGFGSQNAEVANLIQESVQGGIDETVVPLLKETERKCKSKIEKVFSSKVLEIDSLIESKNETIMSRLESLAMEVSNIKGVMSSCSAEILENCSKIVSLPDQSGIKESIKELEEKTISNLAKELKELKHNNPTTSSRTIQHNERPHRNVMKGRVTVDAKHPDHTDLQAIIKKRVPLVELGISRAKLSTLKNKGCLIEVPELKDAQKIGDILMKSVDASKLIVKIPKGPVPVIKLIGINKDMNREDLINYVKKMSSLPNIDIRPFRHHEDRFNRNTWFATIDGDSFTSLKTASTLENGLLRLHGNWTSLSWTEDFSPRRCGKCAGFHGTKVCQKEETLCLNCGASDHQSANCKEAPNLNIFSQNLGRSYISMDNLLHHAALGDADLILIQEPPPNDDRYKMTWQRISSHDNKSLIFINPMVRSFCVHTSTHTSTIQILKEGRSTFITNCYVPPVDPTQEDSAFSTLLDDLEAACNKVGLDNHIIMGDFNAHNSLFGGNHNDLRGEKLLDFVYTKQLEIISDISRPTFDNTRHLSHIDHTFSSFNISQSLSWTAEPFLSTSDHVSILLKLTTPDSQETPPLDRPRFNVNYAKRQRFVNLLNRQINNLPVINPQNCNTGNLDEYIDLLTNIIGSSCKKINKQTLNPPRYKERHNPWWNENLQTLKNKAMALKRLYKATDNDATLRLNRVQRFRVALAIYKKAIRRAKNSFYKKHFETITTSNPFTGPYKIISGKKLRPTTFHSFRKTNGELTKTADETFAYFISQKYLDTTSDTDTTPFELQDSGQQHYYPLISMVEISSAIRTMGHKKAPGPDGIMRNPILFLNDEHPVILNNLYNACLFLGYFPQAWKIGHIIFLQKKDKDPRDITSLRPITLLNLFGKILDKIIVNRITYHLQVTNRLNDSQFGFRWGKSCEEALRKVKDILHKSRLVNNHSIVISMDIEGAFDNASWDIIRESLKEKEVPPYLRTMIHSYLCSRKVSSDASPQSLIDPLQITRGCPQGSNSGPLFWILYMDPIFSILKDENVHTIAYADDLLLICTSTSRVKVENITNRALETLHTWITSRKLNIAPKKSAALYVAPAGRNKGAGKGGVRNPAIRMDGNHILFKNTLKFLGVTFNRHLTWVDHAKSIRDKVLSKGMELRRLTRENRGLAPLVTKRLYKAGFERIICYAASVWWRQENNSLTHKILSSAQRPFALAICRGYNTLSTDAALVLSGLVPINNILTLESKRAELIRPGSDMDTDPTPEQVDSPPLQWYCHPAEVHLITYDKSIPDSSSLTIYTDGSKSDDGVGA</sequence>
<reference evidence="3 4" key="1">
    <citation type="submission" date="2022-01" db="EMBL/GenBank/DDBJ databases">
        <title>A chromosomal length assembly of Cordylochernes scorpioides.</title>
        <authorList>
            <person name="Zeh D."/>
            <person name="Zeh J."/>
        </authorList>
    </citation>
    <scope>NUCLEOTIDE SEQUENCE [LARGE SCALE GENOMIC DNA]</scope>
    <source>
        <strain evidence="3">IN4F17</strain>
        <tissue evidence="3">Whole Body</tissue>
    </source>
</reference>
<dbReference type="InterPro" id="IPR043502">
    <property type="entry name" value="DNA/RNA_pol_sf"/>
</dbReference>
<dbReference type="SUPFAM" id="SSF56672">
    <property type="entry name" value="DNA/RNA polymerases"/>
    <property type="match status" value="2"/>
</dbReference>
<dbReference type="CDD" id="cd09276">
    <property type="entry name" value="Rnase_HI_RT_non_LTR"/>
    <property type="match status" value="1"/>
</dbReference>
<feature type="domain" description="Reverse transcriptase" evidence="1">
    <location>
        <begin position="758"/>
        <end position="1038"/>
    </location>
</feature>
<evidence type="ECO:0000259" key="1">
    <source>
        <dbReference type="PROSITE" id="PS50878"/>
    </source>
</evidence>
<protein>
    <recommendedName>
        <fullName evidence="5">Retrovirus-related Pol polyprotein from type-1 retrotransposable element R1</fullName>
    </recommendedName>
</protein>
<evidence type="ECO:0000313" key="3">
    <source>
        <dbReference type="EMBL" id="UYV65388.1"/>
    </source>
</evidence>
<dbReference type="InterPro" id="IPR036397">
    <property type="entry name" value="RNaseH_sf"/>
</dbReference>
<dbReference type="Pfam" id="PF00078">
    <property type="entry name" value="RVT_1"/>
    <property type="match status" value="2"/>
</dbReference>